<dbReference type="EMBL" id="QXCT01000001">
    <property type="protein sequence ID" value="MDW9251457.1"/>
    <property type="molecule type" value="Genomic_DNA"/>
</dbReference>
<name>A0AAW9CMT4_BURTH</name>
<protein>
    <submittedName>
        <fullName evidence="1">Uncharacterized protein</fullName>
    </submittedName>
</protein>
<sequence length="102" mass="11594">MCGTFAIAPRHACGTWLHIDSTCYRPPARRSNRCPVDRGGAALRIRSVDCGGGARRTHAANVRPANVMARVSRRAVRTWRMCGDPHRRKRLRSRISRRCERN</sequence>
<dbReference type="AlphaFoldDB" id="A0AAW9CMT4"/>
<evidence type="ECO:0000313" key="1">
    <source>
        <dbReference type="EMBL" id="MDW9251457.1"/>
    </source>
</evidence>
<proteinExistence type="predicted"/>
<dbReference type="Proteomes" id="UP001272137">
    <property type="component" value="Unassembled WGS sequence"/>
</dbReference>
<reference evidence="1" key="1">
    <citation type="submission" date="2018-08" db="EMBL/GenBank/DDBJ databases">
        <title>Identification of Burkholderia cepacia strains that express a Burkholderia pseudomallei-like capsular polysaccharide.</title>
        <authorList>
            <person name="Burtnick M.N."/>
            <person name="Vongsouvath M."/>
            <person name="Newton P."/>
            <person name="Wuthiekanun V."/>
            <person name="Limmathurotsakul D."/>
            <person name="Brett P.J."/>
            <person name="Chantratita N."/>
            <person name="Dance D.A."/>
        </authorList>
    </citation>
    <scope>NUCLEOTIDE SEQUENCE</scope>
    <source>
        <strain evidence="1">SBXCC001</strain>
    </source>
</reference>
<gene>
    <name evidence="1" type="ORF">C7S16_6274</name>
</gene>
<evidence type="ECO:0000313" key="2">
    <source>
        <dbReference type="Proteomes" id="UP001272137"/>
    </source>
</evidence>
<accession>A0AAW9CMT4</accession>
<comment type="caution">
    <text evidence="1">The sequence shown here is derived from an EMBL/GenBank/DDBJ whole genome shotgun (WGS) entry which is preliminary data.</text>
</comment>
<organism evidence="1 2">
    <name type="scientific">Burkholderia thailandensis</name>
    <dbReference type="NCBI Taxonomy" id="57975"/>
    <lineage>
        <taxon>Bacteria</taxon>
        <taxon>Pseudomonadati</taxon>
        <taxon>Pseudomonadota</taxon>
        <taxon>Betaproteobacteria</taxon>
        <taxon>Burkholderiales</taxon>
        <taxon>Burkholderiaceae</taxon>
        <taxon>Burkholderia</taxon>
        <taxon>pseudomallei group</taxon>
    </lineage>
</organism>